<evidence type="ECO:0000256" key="1">
    <source>
        <dbReference type="SAM" id="Phobius"/>
    </source>
</evidence>
<keyword evidence="1" id="KW-0472">Membrane</keyword>
<sequence>MKGLKLSSFMIFLIILIVLVILVALYNFFSTSKNLFGKEGFIQLYNDKQINDVVILPMYSPDNSVFKLYDNLFFDNKNGNLIEIVDESATSESKVVLTFHVTSRNGVTTIYKNDASVKVTESLIPSIKSSYVSWVYKTFCLKTDVYSVAYMPWGTSTYIHIINTIQPTTMQTYLFTENGNNNHSQITIPAFLTGPANDTDVKNNTMVTDTVYGVSNPVYQISKYVKYDLSNGNLVVDLSSGIIVYDKQSNSTTYDSQKTKISSRTGSVGSGPFSPWATVDTNGQTLVVYIPGTSQTTIASLRKGNSANVLTLGNVSRFGVNGLDNGNGTANLLQLALPSYPKEQPGTGTSGSGDAGIHFSFDNSGVSITGSNAAMFNYLTTFMQSGAQAGGMNPFAPPNVNPNSDYILKTQIVPPVCPSCPGCAASTGTVCSNCGGQGGSGTLTCNGTSVIDAAGNIVLDNAGKPRSCSAPAGTRVSISNDGVAQSGTAGGVANNLINTTGNVITNTESTASNLLQTAASGTTNAVSNTLSGTKDFAKETASGIKDFAKETGSGIKDFAKETGSGVKGLIEDTGSGLSKFLTANATRVNNNGGTGYYGSQNNGATGLQSRVGVNYGTNTQYTDPYSYSGTLPTKSPSNYMPITADFSSFGK</sequence>
<dbReference type="Gene3D" id="1.20.120.20">
    <property type="entry name" value="Apolipoprotein"/>
    <property type="match status" value="1"/>
</dbReference>
<keyword evidence="1" id="KW-1133">Transmembrane helix</keyword>
<feature type="transmembrane region" description="Helical" evidence="1">
    <location>
        <begin position="9"/>
        <end position="29"/>
    </location>
</feature>
<name>A0A6C0DNQ6_9ZZZZ</name>
<organism evidence="2">
    <name type="scientific">viral metagenome</name>
    <dbReference type="NCBI Taxonomy" id="1070528"/>
    <lineage>
        <taxon>unclassified sequences</taxon>
        <taxon>metagenomes</taxon>
        <taxon>organismal metagenomes</taxon>
    </lineage>
</organism>
<accession>A0A6C0DNQ6</accession>
<dbReference type="EMBL" id="MN739648">
    <property type="protein sequence ID" value="QHT18111.1"/>
    <property type="molecule type" value="Genomic_DNA"/>
</dbReference>
<protein>
    <submittedName>
        <fullName evidence="2">Uncharacterized protein</fullName>
    </submittedName>
</protein>
<evidence type="ECO:0000313" key="2">
    <source>
        <dbReference type="EMBL" id="QHT18111.1"/>
    </source>
</evidence>
<keyword evidence="1" id="KW-0812">Transmembrane</keyword>
<proteinExistence type="predicted"/>
<dbReference type="AlphaFoldDB" id="A0A6C0DNQ6"/>
<reference evidence="2" key="1">
    <citation type="journal article" date="2020" name="Nature">
        <title>Giant virus diversity and host interactions through global metagenomics.</title>
        <authorList>
            <person name="Schulz F."/>
            <person name="Roux S."/>
            <person name="Paez-Espino D."/>
            <person name="Jungbluth S."/>
            <person name="Walsh D.A."/>
            <person name="Denef V.J."/>
            <person name="McMahon K.D."/>
            <person name="Konstantinidis K.T."/>
            <person name="Eloe-Fadrosh E.A."/>
            <person name="Kyrpides N.C."/>
            <person name="Woyke T."/>
        </authorList>
    </citation>
    <scope>NUCLEOTIDE SEQUENCE</scope>
    <source>
        <strain evidence="2">GVMAG-M-3300023174-3</strain>
    </source>
</reference>